<dbReference type="STRING" id="1157490.EL26_11070"/>
<dbReference type="InterPro" id="IPR000073">
    <property type="entry name" value="AB_hydrolase_1"/>
</dbReference>
<dbReference type="Gene3D" id="3.40.50.1820">
    <property type="entry name" value="alpha/beta hydrolase"/>
    <property type="match status" value="1"/>
</dbReference>
<dbReference type="InterPro" id="IPR050266">
    <property type="entry name" value="AB_hydrolase_sf"/>
</dbReference>
<feature type="domain" description="AB hydrolase-1" evidence="1">
    <location>
        <begin position="30"/>
        <end position="246"/>
    </location>
</feature>
<dbReference type="PANTHER" id="PTHR43798">
    <property type="entry name" value="MONOACYLGLYCEROL LIPASE"/>
    <property type="match status" value="1"/>
</dbReference>
<reference evidence="2 3" key="1">
    <citation type="journal article" date="2013" name="Int. J. Syst. Evol. Microbiol.">
        <title>Tumebacillus flagellatus sp. nov., an alpha-amylase/pullulanase-producing bacterium isolated from cassava wastewater.</title>
        <authorList>
            <person name="Wang Q."/>
            <person name="Xie N."/>
            <person name="Qin Y."/>
            <person name="Shen N."/>
            <person name="Zhu J."/>
            <person name="Mi H."/>
            <person name="Huang R."/>
        </authorList>
    </citation>
    <scope>NUCLEOTIDE SEQUENCE [LARGE SCALE GENOMIC DNA]</scope>
    <source>
        <strain evidence="2 3">GST4</strain>
    </source>
</reference>
<dbReference type="EMBL" id="JMIR01000013">
    <property type="protein sequence ID" value="KEO83226.1"/>
    <property type="molecule type" value="Genomic_DNA"/>
</dbReference>
<dbReference type="PANTHER" id="PTHR43798:SF33">
    <property type="entry name" value="HYDROLASE, PUTATIVE (AFU_ORTHOLOGUE AFUA_2G14860)-RELATED"/>
    <property type="match status" value="1"/>
</dbReference>
<dbReference type="Proteomes" id="UP000027931">
    <property type="component" value="Unassembled WGS sequence"/>
</dbReference>
<dbReference type="AlphaFoldDB" id="A0A074LM97"/>
<dbReference type="SUPFAM" id="SSF53474">
    <property type="entry name" value="alpha/beta-Hydrolases"/>
    <property type="match status" value="1"/>
</dbReference>
<organism evidence="2 3">
    <name type="scientific">Tumebacillus flagellatus</name>
    <dbReference type="NCBI Taxonomy" id="1157490"/>
    <lineage>
        <taxon>Bacteria</taxon>
        <taxon>Bacillati</taxon>
        <taxon>Bacillota</taxon>
        <taxon>Bacilli</taxon>
        <taxon>Bacillales</taxon>
        <taxon>Alicyclobacillaceae</taxon>
        <taxon>Tumebacillus</taxon>
    </lineage>
</organism>
<dbReference type="GO" id="GO:0016020">
    <property type="term" value="C:membrane"/>
    <property type="evidence" value="ECO:0007669"/>
    <property type="project" value="TreeGrafter"/>
</dbReference>
<accession>A0A074LM97</accession>
<protein>
    <recommendedName>
        <fullName evidence="1">AB hydrolase-1 domain-containing protein</fullName>
    </recommendedName>
</protein>
<comment type="caution">
    <text evidence="2">The sequence shown here is derived from an EMBL/GenBank/DDBJ whole genome shotgun (WGS) entry which is preliminary data.</text>
</comment>
<dbReference type="Pfam" id="PF12697">
    <property type="entry name" value="Abhydrolase_6"/>
    <property type="match status" value="1"/>
</dbReference>
<dbReference type="PRINTS" id="PR00111">
    <property type="entry name" value="ABHYDROLASE"/>
</dbReference>
<dbReference type="OrthoDB" id="9808398at2"/>
<keyword evidence="3" id="KW-1185">Reference proteome</keyword>
<name>A0A074LM97_9BACL</name>
<sequence>MKKVKRMKVNVRGIPVSIYEVAGEGPQTGLFLHGVGGTAKMWAAQMRALKACGRMISVDIPGFVGDKWPTEIVSLSQYVGIMTGVLDAREVDKAVWVGNSLGGRISIETALTVPERVAGLGLLCSAGVFLGAERERIPTDISKEQFDQAVFYLPERFAGVQTDESKRQNLEGRRRYEDLAERTDVMNFRDRLSEIDVPTRVIWGRHDGVTKVHIGEYIAEHIAGAKLLILEEAAHVPQVEQPLAVTEELRGLFAEAAVIKN</sequence>
<proteinExistence type="predicted"/>
<evidence type="ECO:0000313" key="2">
    <source>
        <dbReference type="EMBL" id="KEO83226.1"/>
    </source>
</evidence>
<gene>
    <name evidence="2" type="ORF">EL26_11070</name>
</gene>
<evidence type="ECO:0000259" key="1">
    <source>
        <dbReference type="Pfam" id="PF12697"/>
    </source>
</evidence>
<evidence type="ECO:0000313" key="3">
    <source>
        <dbReference type="Proteomes" id="UP000027931"/>
    </source>
</evidence>
<dbReference type="eggNOG" id="COG2267">
    <property type="taxonomic scope" value="Bacteria"/>
</dbReference>
<dbReference type="InterPro" id="IPR029058">
    <property type="entry name" value="AB_hydrolase_fold"/>
</dbReference>